<dbReference type="EMBL" id="AM406670">
    <property type="protein sequence ID" value="CAL95740.1"/>
    <property type="molecule type" value="Genomic_DNA"/>
</dbReference>
<evidence type="ECO:0000313" key="3">
    <source>
        <dbReference type="Proteomes" id="UP000002588"/>
    </source>
</evidence>
<feature type="region of interest" description="Disordered" evidence="1">
    <location>
        <begin position="353"/>
        <end position="396"/>
    </location>
</feature>
<evidence type="ECO:0000256" key="1">
    <source>
        <dbReference type="SAM" id="MobiDB-lite"/>
    </source>
</evidence>
<dbReference type="KEGG" id="azo:azo3123"/>
<gene>
    <name evidence="2" type="ordered locus">azo3123</name>
</gene>
<sequence length="396" mass="42149">MSKRAMAAALTVSVLAHALVLGGAEWRWPSAPGGDALPVIQARLVTPPAPLVAVQPVPAPVAQPTPQPRPAPRPRPVTVAKTAVSAPVVDVPDEPLALPAAPETVDPATALASAALAAAAEPPPPAATPATDNADSYNIEGWPTHGAILFRVAMGEGNFVVGEAEHEWWHDDTRYRMQVTLQTTGLVGMVRGFHYVQRSEGEVGAQGLKPQRFQVEQRGKAPESAEFDWAAGRVSIRRGERERRSAAVRAGDQDVLSLWHQIGIVGAAGLPTTLTVASNKDAKVALLEKVGEETLRLPIGRLDTLRLRAQSEDGKLTIDIWLARNYGMLPVRIRIVDDKGEMLDQQAVRLRLAPPEGEGDKTPGAPADGTAPRAGGEPEMIELKEEVDPLAGLQQN</sequence>
<dbReference type="eggNOG" id="COG3087">
    <property type="taxonomic scope" value="Bacteria"/>
</dbReference>
<protein>
    <submittedName>
        <fullName evidence="2">Conserved hypothetical secreted protein</fullName>
    </submittedName>
</protein>
<dbReference type="RefSeq" id="WP_011766848.1">
    <property type="nucleotide sequence ID" value="NC_008702.1"/>
</dbReference>
<dbReference type="HOGENOM" id="CLU_063619_0_1_4"/>
<accession>A1KA84</accession>
<name>A1KA84_AZOSB</name>
<proteinExistence type="predicted"/>
<reference evidence="2 3" key="1">
    <citation type="journal article" date="2006" name="Nat. Biotechnol.">
        <title>Complete genome of the mutualistic, N2-fixing grass endophyte Azoarcus sp. strain BH72.</title>
        <authorList>
            <person name="Krause A."/>
            <person name="Ramakumar A."/>
            <person name="Bartels D."/>
            <person name="Battistoni F."/>
            <person name="Bekel T."/>
            <person name="Boch J."/>
            <person name="Boehm M."/>
            <person name="Friedrich F."/>
            <person name="Hurek T."/>
            <person name="Krause L."/>
            <person name="Linke B."/>
            <person name="McHardy A.C."/>
            <person name="Sarkar A."/>
            <person name="Schneiker S."/>
            <person name="Syed A.A."/>
            <person name="Thauer R."/>
            <person name="Vorhoelter F.-J."/>
            <person name="Weidner S."/>
            <person name="Puehler A."/>
            <person name="Reinhold-Hurek B."/>
            <person name="Kaiser O."/>
            <person name="Goesmann A."/>
        </authorList>
    </citation>
    <scope>NUCLEOTIDE SEQUENCE [LARGE SCALE GENOMIC DNA]</scope>
    <source>
        <strain evidence="2 3">BH72</strain>
    </source>
</reference>
<dbReference type="InterPro" id="IPR021457">
    <property type="entry name" value="DUF3108"/>
</dbReference>
<organism evidence="2 3">
    <name type="scientific">Azoarcus sp. (strain BH72)</name>
    <dbReference type="NCBI Taxonomy" id="418699"/>
    <lineage>
        <taxon>Bacteria</taxon>
        <taxon>Pseudomonadati</taxon>
        <taxon>Pseudomonadota</taxon>
        <taxon>Betaproteobacteria</taxon>
        <taxon>Rhodocyclales</taxon>
        <taxon>Zoogloeaceae</taxon>
        <taxon>Azoarcus</taxon>
    </lineage>
</organism>
<dbReference type="Proteomes" id="UP000002588">
    <property type="component" value="Chromosome"/>
</dbReference>
<dbReference type="STRING" id="62928.azo3123"/>
<keyword evidence="3" id="KW-1185">Reference proteome</keyword>
<evidence type="ECO:0000313" key="2">
    <source>
        <dbReference type="EMBL" id="CAL95740.1"/>
    </source>
</evidence>
<dbReference type="AlphaFoldDB" id="A1KA84"/>
<dbReference type="Pfam" id="PF11306">
    <property type="entry name" value="DUF3108"/>
    <property type="match status" value="1"/>
</dbReference>